<dbReference type="AlphaFoldDB" id="A0A391NPS2"/>
<keyword evidence="2" id="KW-1185">Reference proteome</keyword>
<dbReference type="EMBL" id="BDIP01001687">
    <property type="protein sequence ID" value="GCA62900.1"/>
    <property type="molecule type" value="Genomic_DNA"/>
</dbReference>
<evidence type="ECO:0000313" key="1">
    <source>
        <dbReference type="EMBL" id="GCA62900.1"/>
    </source>
</evidence>
<gene>
    <name evidence="1" type="ORF">KIPB_006521</name>
</gene>
<proteinExistence type="predicted"/>
<comment type="caution">
    <text evidence="1">The sequence shown here is derived from an EMBL/GenBank/DDBJ whole genome shotgun (WGS) entry which is preliminary data.</text>
</comment>
<dbReference type="Proteomes" id="UP000265618">
    <property type="component" value="Unassembled WGS sequence"/>
</dbReference>
<evidence type="ECO:0000313" key="2">
    <source>
        <dbReference type="Proteomes" id="UP000265618"/>
    </source>
</evidence>
<name>A0A391NPS2_9EUKA</name>
<sequence length="77" mass="9307">MGDSDALRRERERRLAEIDQWLESRTRTLQEQHDQLVSMVREEHSRLKRVRRRIDRVGVPYESGTGYLILYELRPPT</sequence>
<reference evidence="1 2" key="1">
    <citation type="journal article" date="2018" name="PLoS ONE">
        <title>The draft genome of Kipferlia bialata reveals reductive genome evolution in fornicate parasites.</title>
        <authorList>
            <person name="Tanifuji G."/>
            <person name="Takabayashi S."/>
            <person name="Kume K."/>
            <person name="Takagi M."/>
            <person name="Nakayama T."/>
            <person name="Kamikawa R."/>
            <person name="Inagaki Y."/>
            <person name="Hashimoto T."/>
        </authorList>
    </citation>
    <scope>NUCLEOTIDE SEQUENCE [LARGE SCALE GENOMIC DNA]</scope>
    <source>
        <strain evidence="1">NY0173</strain>
    </source>
</reference>
<protein>
    <submittedName>
        <fullName evidence="1">Uncharacterized protein</fullName>
    </submittedName>
</protein>
<organism evidence="1 2">
    <name type="scientific">Kipferlia bialata</name>
    <dbReference type="NCBI Taxonomy" id="797122"/>
    <lineage>
        <taxon>Eukaryota</taxon>
        <taxon>Metamonada</taxon>
        <taxon>Carpediemonas-like organisms</taxon>
        <taxon>Kipferlia</taxon>
    </lineage>
</organism>
<accession>A0A391NPS2</accession>